<dbReference type="PROSITE" id="PS50263">
    <property type="entry name" value="CN_HYDROLASE"/>
    <property type="match status" value="1"/>
</dbReference>
<dbReference type="InterPro" id="IPR036526">
    <property type="entry name" value="C-N_Hydrolase_sf"/>
</dbReference>
<dbReference type="InterPro" id="IPR050345">
    <property type="entry name" value="Aliph_Amidase/BUP"/>
</dbReference>
<keyword evidence="4" id="KW-1185">Reference proteome</keyword>
<dbReference type="RefSeq" id="WP_089234877.1">
    <property type="nucleotide sequence ID" value="NZ_FZOY01000009.1"/>
</dbReference>
<dbReference type="GO" id="GO:0016811">
    <property type="term" value="F:hydrolase activity, acting on carbon-nitrogen (but not peptide) bonds, in linear amides"/>
    <property type="evidence" value="ECO:0007669"/>
    <property type="project" value="TreeGrafter"/>
</dbReference>
<accession>A0A239LCT0</accession>
<dbReference type="Pfam" id="PF00795">
    <property type="entry name" value="CN_hydrolase"/>
    <property type="match status" value="1"/>
</dbReference>
<dbReference type="OrthoDB" id="9803803at2"/>
<reference evidence="3 4" key="1">
    <citation type="submission" date="2017-06" db="EMBL/GenBank/DDBJ databases">
        <authorList>
            <person name="Kim H.J."/>
            <person name="Triplett B.A."/>
        </authorList>
    </citation>
    <scope>NUCLEOTIDE SEQUENCE [LARGE SCALE GENOMIC DNA]</scope>
    <source>
        <strain evidence="3 4">DSM 29339</strain>
    </source>
</reference>
<gene>
    <name evidence="3" type="ORF">SAMN05421757_109132</name>
</gene>
<evidence type="ECO:0000313" key="4">
    <source>
        <dbReference type="Proteomes" id="UP000198426"/>
    </source>
</evidence>
<name>A0A239LCT0_9RHOB</name>
<organism evidence="3 4">
    <name type="scientific">Tropicimonas sediminicola</name>
    <dbReference type="NCBI Taxonomy" id="1031541"/>
    <lineage>
        <taxon>Bacteria</taxon>
        <taxon>Pseudomonadati</taxon>
        <taxon>Pseudomonadota</taxon>
        <taxon>Alphaproteobacteria</taxon>
        <taxon>Rhodobacterales</taxon>
        <taxon>Roseobacteraceae</taxon>
        <taxon>Tropicimonas</taxon>
    </lineage>
</organism>
<dbReference type="EMBL" id="FZOY01000009">
    <property type="protein sequence ID" value="SNT28105.1"/>
    <property type="molecule type" value="Genomic_DNA"/>
</dbReference>
<dbReference type="SUPFAM" id="SSF56317">
    <property type="entry name" value="Carbon-nitrogen hydrolase"/>
    <property type="match status" value="1"/>
</dbReference>
<evidence type="ECO:0000259" key="2">
    <source>
        <dbReference type="PROSITE" id="PS50263"/>
    </source>
</evidence>
<sequence length="325" mass="36592">MSRTLVAATAQLGPIAREEPRSSAVNRMIALLEKAHRRGAELVVFPELALTTFFPRWYIEDEADLDRFFETEMPGPETTPLFEAARRLGVGFYLGYAELVREGGVKRRFNTSIIVDRTGEIVGKYRKVHLPGHFNPEEWRPFQHLEKRYFEHGDLGFPVFDAMGGKLGMCLCNDRRWPETFRVLGLRGAELVMLGYNTPVHYPQAPEHDHLQDFHNHLSMQAGAYANGCWVIGTAKAGREEGCDLIGGSCIIAPTGEIIARTQGLGDEIAVAEIDLDRCSELRKNVFNFALHREPGDYGPICDGAEERAEARARITEESRFTARR</sequence>
<evidence type="ECO:0000256" key="1">
    <source>
        <dbReference type="ARBA" id="ARBA00022801"/>
    </source>
</evidence>
<dbReference type="Gene3D" id="3.60.110.10">
    <property type="entry name" value="Carbon-nitrogen hydrolase"/>
    <property type="match status" value="1"/>
</dbReference>
<dbReference type="PANTHER" id="PTHR43674:SF12">
    <property type="entry name" value="NITRILASE C965.09-RELATED"/>
    <property type="match status" value="1"/>
</dbReference>
<dbReference type="CDD" id="cd07569">
    <property type="entry name" value="DCase"/>
    <property type="match status" value="1"/>
</dbReference>
<dbReference type="InterPro" id="IPR003010">
    <property type="entry name" value="C-N_Hydrolase"/>
</dbReference>
<evidence type="ECO:0000313" key="3">
    <source>
        <dbReference type="EMBL" id="SNT28105.1"/>
    </source>
</evidence>
<dbReference type="Proteomes" id="UP000198426">
    <property type="component" value="Unassembled WGS sequence"/>
</dbReference>
<proteinExistence type="predicted"/>
<keyword evidence="1 3" id="KW-0378">Hydrolase</keyword>
<dbReference type="PANTHER" id="PTHR43674">
    <property type="entry name" value="NITRILASE C965.09-RELATED"/>
    <property type="match status" value="1"/>
</dbReference>
<feature type="domain" description="CN hydrolase" evidence="2">
    <location>
        <begin position="5"/>
        <end position="276"/>
    </location>
</feature>
<protein>
    <submittedName>
        <fullName evidence="3">Predicted amidohydrolase</fullName>
    </submittedName>
</protein>
<dbReference type="AlphaFoldDB" id="A0A239LCT0"/>